<name>A0A8H5D2V7_9AGAR</name>
<accession>A0A8H5D2V7</accession>
<feature type="region of interest" description="Disordered" evidence="2">
    <location>
        <begin position="358"/>
        <end position="399"/>
    </location>
</feature>
<feature type="compositionally biased region" description="Basic and acidic residues" evidence="2">
    <location>
        <begin position="1274"/>
        <end position="1295"/>
    </location>
</feature>
<comment type="caution">
    <text evidence="4">The sequence shown here is derived from an EMBL/GenBank/DDBJ whole genome shotgun (WGS) entry which is preliminary data.</text>
</comment>
<feature type="compositionally biased region" description="Basic and acidic residues" evidence="2">
    <location>
        <begin position="481"/>
        <end position="497"/>
    </location>
</feature>
<dbReference type="OrthoDB" id="5407957at2759"/>
<feature type="region of interest" description="Disordered" evidence="2">
    <location>
        <begin position="562"/>
        <end position="603"/>
    </location>
</feature>
<feature type="compositionally biased region" description="Basic and acidic residues" evidence="2">
    <location>
        <begin position="11"/>
        <end position="21"/>
    </location>
</feature>
<feature type="coiled-coil region" evidence="1">
    <location>
        <begin position="1234"/>
        <end position="1265"/>
    </location>
</feature>
<organism evidence="4 5">
    <name type="scientific">Leucocoprinus leucothites</name>
    <dbReference type="NCBI Taxonomy" id="201217"/>
    <lineage>
        <taxon>Eukaryota</taxon>
        <taxon>Fungi</taxon>
        <taxon>Dikarya</taxon>
        <taxon>Basidiomycota</taxon>
        <taxon>Agaricomycotina</taxon>
        <taxon>Agaricomycetes</taxon>
        <taxon>Agaricomycetidae</taxon>
        <taxon>Agaricales</taxon>
        <taxon>Agaricineae</taxon>
        <taxon>Agaricaceae</taxon>
        <taxon>Leucocoprinus</taxon>
    </lineage>
</organism>
<keyword evidence="1" id="KW-0175">Coiled coil</keyword>
<evidence type="ECO:0000313" key="5">
    <source>
        <dbReference type="Proteomes" id="UP000559027"/>
    </source>
</evidence>
<feature type="compositionally biased region" description="Basic and acidic residues" evidence="2">
    <location>
        <begin position="562"/>
        <end position="589"/>
    </location>
</feature>
<dbReference type="Pfam" id="PF19343">
    <property type="entry name" value="HAM1_N"/>
    <property type="match status" value="1"/>
</dbReference>
<feature type="compositionally biased region" description="Pro residues" evidence="2">
    <location>
        <begin position="389"/>
        <end position="399"/>
    </location>
</feature>
<evidence type="ECO:0000256" key="1">
    <source>
        <dbReference type="SAM" id="Coils"/>
    </source>
</evidence>
<gene>
    <name evidence="4" type="ORF">D9756_008342</name>
</gene>
<feature type="region of interest" description="Disordered" evidence="2">
    <location>
        <begin position="1274"/>
        <end position="1302"/>
    </location>
</feature>
<protein>
    <recommendedName>
        <fullName evidence="3">HAM1-like N-terminal domain-containing protein</fullName>
    </recommendedName>
</protein>
<sequence length="1302" mass="144060">MDACLSCFSSKRRDEDREPLLPKHQRHQRQVSQPNEPPPDEPLSKLVDVLAALSAGKLPSQTQINDFLRRILRSNILRDSQDTQSRTTPDILRGNGPLSKRGRKVIQDVSHVIEALLQFGMEKNDDDLLQDLFTQFSQIESDEYPISLEATQEASAKLHQMKDQAGKVKDDAQKYAPRMSEVSQDAKTLVKELKSLFTTFLTSSVFRLLLADAISIGRDWVAHAASDVGDVALRVHDIAADVEHKAEDDDLGRSWEQPEDINLKEMATSVVEESKAVASGTVQHVQESVQEKRREWEDQVAESEEEVKRKILTRIQEMVTRAQKDPPSQRAIITILQIIRKYAHRFAFAKQETVETVREAAAGPSSKPKGTQSVDPGKEIPAGFADPSMYPPQPYGPPPPKISIPGIEIDSPHLQYVLQDVKIMVERLARGHKIDDMLKTLGDIIRHSVTAPQALGKNVGKLAQEKLQHEGDESSSIGTTKHTEHHGPSATPEHESEEKADIFSMYFSSVGQYLDRALTRPGWATSKSGQKSLEALYEATQELLQVAGDVVADTEDIVKEGIERSKDLEHAEGELKEAEQGTEKTEPPGDRTTASTEERAKQDVHQVADQWVRDIAKFLNQAGDYIDAVERDRSTMKLAHALEELRSDTEDLFGTGREEMGKAAGKFKTKFQHHARASGTGTLGLYIQWLGWALPRLLRFLPLGAIPVPRVEIQTDDVECAIDALWIRGLALKSDRIGGRYGATNGPEGTAPGASWQGEAIAQGSSMMRGYEEGGIGGKLIPDEILVRQWTEVKVSLAEGMGAAAVGADDARYRMGLGDGQRNTCVPGIEASSRMRVCMDGIKACAHGMGYYFKYTGSLIQYEDEGVVSVDLGTATGGGRHSGFGLDIELEMDKGDVEMDLSAANTMTGIPILVVEDADTDSGSDPLDPDVPPNLDVQEAIYEAGHHPSRQPSPSRRPGDTSTHRRGSLDSPVIGTAGPSRLPIKLALANVLPLFRVLDVQVDLRGVKFKIDESRHWVFNKLFVEPFAGPLIKSTAKQTLEERVRKALEAMASGMALIVKETKERAVRRRVRQLSLYEDGQTVRENREFEEEEDGQVKLRDFYAILLERGPEIFAYYTGGKASVDTETHTELTSRGVVFTEQTHTHHVQHQPGILPTMMIPPQGLTDDEGNVDDFGLHREQEREYEREMAGESIQEEETHEVRVAVGTGAQLFPGKGGPYGAPKDTKGAGKAVLQEVREGVEQVKQGAEQARESLENGYENVKGKVQEGYEGVKGKGRRFGERREREREGARWDWRSSAFDL</sequence>
<feature type="coiled-coil region" evidence="1">
    <location>
        <begin position="286"/>
        <end position="313"/>
    </location>
</feature>
<evidence type="ECO:0000256" key="2">
    <source>
        <dbReference type="SAM" id="MobiDB-lite"/>
    </source>
</evidence>
<dbReference type="Proteomes" id="UP000559027">
    <property type="component" value="Unassembled WGS sequence"/>
</dbReference>
<dbReference type="EMBL" id="JAACJO010000013">
    <property type="protein sequence ID" value="KAF5351172.1"/>
    <property type="molecule type" value="Genomic_DNA"/>
</dbReference>
<feature type="region of interest" description="Disordered" evidence="2">
    <location>
        <begin position="79"/>
        <end position="99"/>
    </location>
</feature>
<proteinExistence type="predicted"/>
<evidence type="ECO:0000259" key="3">
    <source>
        <dbReference type="Pfam" id="PF19343"/>
    </source>
</evidence>
<feature type="region of interest" description="Disordered" evidence="2">
    <location>
        <begin position="944"/>
        <end position="975"/>
    </location>
</feature>
<dbReference type="PANTHER" id="PTHR31138">
    <property type="entry name" value="CHROMOSOME 19, WHOLE GENOME SHOTGUN SEQUENCE"/>
    <property type="match status" value="1"/>
</dbReference>
<feature type="region of interest" description="Disordered" evidence="2">
    <location>
        <begin position="1"/>
        <end position="43"/>
    </location>
</feature>
<feature type="region of interest" description="Disordered" evidence="2">
    <location>
        <begin position="466"/>
        <end position="497"/>
    </location>
</feature>
<feature type="domain" description="HAM1-like N-terminal" evidence="3">
    <location>
        <begin position="46"/>
        <end position="302"/>
    </location>
</feature>
<dbReference type="InterPro" id="IPR045967">
    <property type="entry name" value="HAM1-like_N"/>
</dbReference>
<evidence type="ECO:0000313" key="4">
    <source>
        <dbReference type="EMBL" id="KAF5351172.1"/>
    </source>
</evidence>
<reference evidence="4 5" key="1">
    <citation type="journal article" date="2020" name="ISME J.">
        <title>Uncovering the hidden diversity of litter-decomposition mechanisms in mushroom-forming fungi.</title>
        <authorList>
            <person name="Floudas D."/>
            <person name="Bentzer J."/>
            <person name="Ahren D."/>
            <person name="Johansson T."/>
            <person name="Persson P."/>
            <person name="Tunlid A."/>
        </authorList>
    </citation>
    <scope>NUCLEOTIDE SEQUENCE [LARGE SCALE GENOMIC DNA]</scope>
    <source>
        <strain evidence="4 5">CBS 146.42</strain>
    </source>
</reference>
<dbReference type="PANTHER" id="PTHR31138:SF1">
    <property type="entry name" value="PDZ DOMAIN-CONTAINING PROTEIN"/>
    <property type="match status" value="1"/>
</dbReference>
<keyword evidence="5" id="KW-1185">Reference proteome</keyword>